<reference evidence="1 2" key="1">
    <citation type="journal article" date="2023" name="Plants (Basel)">
        <title>Bridging the Gap: Combining Genomics and Transcriptomics Approaches to Understand Stylosanthes scabra, an Orphan Legume from the Brazilian Caatinga.</title>
        <authorList>
            <person name="Ferreira-Neto J.R.C."/>
            <person name="da Silva M.D."/>
            <person name="Binneck E."/>
            <person name="de Melo N.F."/>
            <person name="da Silva R.H."/>
            <person name="de Melo A.L.T.M."/>
            <person name="Pandolfi V."/>
            <person name="Bustamante F.O."/>
            <person name="Brasileiro-Vidal A.C."/>
            <person name="Benko-Iseppon A.M."/>
        </authorList>
    </citation>
    <scope>NUCLEOTIDE SEQUENCE [LARGE SCALE GENOMIC DNA]</scope>
    <source>
        <tissue evidence="1">Leaves</tissue>
    </source>
</reference>
<name>A0ABU6W9M4_9FABA</name>
<proteinExistence type="predicted"/>
<sequence length="132" mass="15206">MVTCYENRFVVSSSTWCLRRCCMRSGFVPTMHQFPIDDERQRAMKKIHRTRARENQREGHGEGDAHSLHHSMPMGFLSPSQLPPELIASPPFLSSSTRLCFHSGKSWPPWLSLLLFLLCLWSCCNLSDQLLL</sequence>
<dbReference type="EMBL" id="JASCZI010181370">
    <property type="protein sequence ID" value="MED6182641.1"/>
    <property type="molecule type" value="Genomic_DNA"/>
</dbReference>
<keyword evidence="2" id="KW-1185">Reference proteome</keyword>
<evidence type="ECO:0000313" key="1">
    <source>
        <dbReference type="EMBL" id="MED6182641.1"/>
    </source>
</evidence>
<protein>
    <submittedName>
        <fullName evidence="1">Uncharacterized protein</fullName>
    </submittedName>
</protein>
<accession>A0ABU6W9M4</accession>
<comment type="caution">
    <text evidence="1">The sequence shown here is derived from an EMBL/GenBank/DDBJ whole genome shotgun (WGS) entry which is preliminary data.</text>
</comment>
<dbReference type="Proteomes" id="UP001341840">
    <property type="component" value="Unassembled WGS sequence"/>
</dbReference>
<organism evidence="1 2">
    <name type="scientific">Stylosanthes scabra</name>
    <dbReference type="NCBI Taxonomy" id="79078"/>
    <lineage>
        <taxon>Eukaryota</taxon>
        <taxon>Viridiplantae</taxon>
        <taxon>Streptophyta</taxon>
        <taxon>Embryophyta</taxon>
        <taxon>Tracheophyta</taxon>
        <taxon>Spermatophyta</taxon>
        <taxon>Magnoliopsida</taxon>
        <taxon>eudicotyledons</taxon>
        <taxon>Gunneridae</taxon>
        <taxon>Pentapetalae</taxon>
        <taxon>rosids</taxon>
        <taxon>fabids</taxon>
        <taxon>Fabales</taxon>
        <taxon>Fabaceae</taxon>
        <taxon>Papilionoideae</taxon>
        <taxon>50 kb inversion clade</taxon>
        <taxon>dalbergioids sensu lato</taxon>
        <taxon>Dalbergieae</taxon>
        <taxon>Pterocarpus clade</taxon>
        <taxon>Stylosanthes</taxon>
    </lineage>
</organism>
<gene>
    <name evidence="1" type="ORF">PIB30_030492</name>
</gene>
<evidence type="ECO:0000313" key="2">
    <source>
        <dbReference type="Proteomes" id="UP001341840"/>
    </source>
</evidence>